<evidence type="ECO:0000313" key="12">
    <source>
        <dbReference type="Proteomes" id="UP001626550"/>
    </source>
</evidence>
<evidence type="ECO:0000256" key="10">
    <source>
        <dbReference type="SAM" id="Phobius"/>
    </source>
</evidence>
<evidence type="ECO:0000256" key="9">
    <source>
        <dbReference type="PIRSR" id="PIRSR600175-2"/>
    </source>
</evidence>
<dbReference type="EMBL" id="JBJKFK010002069">
    <property type="protein sequence ID" value="KAL3311685.1"/>
    <property type="molecule type" value="Genomic_DNA"/>
</dbReference>
<gene>
    <name evidence="11" type="ORF">Ciccas_009735</name>
</gene>
<feature type="transmembrane region" description="Helical" evidence="10">
    <location>
        <begin position="50"/>
        <end position="69"/>
    </location>
</feature>
<comment type="similarity">
    <text evidence="2">Belongs to the sodium:neurotransmitter symporter (SNF) (TC 2.A.22) family.</text>
</comment>
<dbReference type="InterPro" id="IPR000175">
    <property type="entry name" value="Na/ntran_symport"/>
</dbReference>
<dbReference type="PANTHER" id="PTHR11616:SF321">
    <property type="entry name" value="SODIUM-DEPENDENT NUTRIENT AMINO ACID TRANSPORTER 1-RELATED"/>
    <property type="match status" value="1"/>
</dbReference>
<feature type="transmembrane region" description="Helical" evidence="10">
    <location>
        <begin position="185"/>
        <end position="201"/>
    </location>
</feature>
<evidence type="ECO:0000256" key="3">
    <source>
        <dbReference type="ARBA" id="ARBA00022448"/>
    </source>
</evidence>
<dbReference type="PROSITE" id="PS50267">
    <property type="entry name" value="NA_NEUROTRAN_SYMP_3"/>
    <property type="match status" value="1"/>
</dbReference>
<feature type="disulfide bond" evidence="9">
    <location>
        <begin position="141"/>
        <end position="150"/>
    </location>
</feature>
<evidence type="ECO:0000256" key="6">
    <source>
        <dbReference type="ARBA" id="ARBA00023136"/>
    </source>
</evidence>
<sequence>MMGYTEFAEDSVTDSPWSLAQIMMAAACFLPMTAFSKLPLDFFFGSGWSLMTYIAFMLIIAFPTIYVQFRFGARYKRGLLCILEKYSPWTLCFTIGTVILNLLHLILGSVWIAYAISYVFFTFFHCDGKYCTGASFMWGSCSDRWSEGDCKEFVEILSNFILMRETTLTRFGGFANWFDLSSLPILPYLFGWFLVLLLAVGGARVFGLLLLAFGPICIALLAIVTAFIGIEYANSEKFLTDYANRFYLTFSAHKPTPDTGYDLYKFQPLIWGFLSTFVHLSQAMRLWNGVYPVLGRWIGEGRFRRHLAWIPLLMVFTIVGQIPVLLIMFSVSSSFSMRSVRCYLALDWALPFIIIPHVFSKFSTHIGIASCFVFGLFFALLLSQTLLLICTLENIIDHLNKWYESVEIFRMRTYRILLFGLIGFLLCPLGILFMTRSGFYWIRIADRYVERLQVVLVFAQSVGFLILYGEARFHS</sequence>
<organism evidence="11 12">
    <name type="scientific">Cichlidogyrus casuarinus</name>
    <dbReference type="NCBI Taxonomy" id="1844966"/>
    <lineage>
        <taxon>Eukaryota</taxon>
        <taxon>Metazoa</taxon>
        <taxon>Spiralia</taxon>
        <taxon>Lophotrochozoa</taxon>
        <taxon>Platyhelminthes</taxon>
        <taxon>Monogenea</taxon>
        <taxon>Monopisthocotylea</taxon>
        <taxon>Dactylogyridea</taxon>
        <taxon>Ancyrocephalidae</taxon>
        <taxon>Cichlidogyrus</taxon>
    </lineage>
</organism>
<comment type="subcellular location">
    <subcellularLocation>
        <location evidence="1">Membrane</location>
        <topology evidence="1">Multi-pass membrane protein</topology>
    </subcellularLocation>
</comment>
<dbReference type="SUPFAM" id="SSF161070">
    <property type="entry name" value="SNF-like"/>
    <property type="match status" value="1"/>
</dbReference>
<keyword evidence="8" id="KW-0915">Sodium</keyword>
<keyword evidence="3" id="KW-0813">Transport</keyword>
<evidence type="ECO:0000313" key="11">
    <source>
        <dbReference type="EMBL" id="KAL3311685.1"/>
    </source>
</evidence>
<feature type="transmembrane region" description="Helical" evidence="10">
    <location>
        <begin position="89"/>
        <end position="114"/>
    </location>
</feature>
<keyword evidence="9" id="KW-1015">Disulfide bond</keyword>
<evidence type="ECO:0000256" key="2">
    <source>
        <dbReference type="ARBA" id="ARBA00006459"/>
    </source>
</evidence>
<reference evidence="11 12" key="1">
    <citation type="submission" date="2024-11" db="EMBL/GenBank/DDBJ databases">
        <title>Adaptive evolution of stress response genes in parasites aligns with host niche diversity.</title>
        <authorList>
            <person name="Hahn C."/>
            <person name="Resl P."/>
        </authorList>
    </citation>
    <scope>NUCLEOTIDE SEQUENCE [LARGE SCALE GENOMIC DNA]</scope>
    <source>
        <strain evidence="11">EGGRZ-B1_66</strain>
        <tissue evidence="11">Body</tissue>
    </source>
</reference>
<keyword evidence="12" id="KW-1185">Reference proteome</keyword>
<proteinExistence type="inferred from homology"/>
<name>A0ABD2PW63_9PLAT</name>
<feature type="transmembrane region" description="Helical" evidence="10">
    <location>
        <begin position="371"/>
        <end position="396"/>
    </location>
</feature>
<dbReference type="InterPro" id="IPR037272">
    <property type="entry name" value="SNS_sf"/>
</dbReference>
<dbReference type="Proteomes" id="UP001626550">
    <property type="component" value="Unassembled WGS sequence"/>
</dbReference>
<dbReference type="GO" id="GO:0016020">
    <property type="term" value="C:membrane"/>
    <property type="evidence" value="ECO:0007669"/>
    <property type="project" value="UniProtKB-SubCell"/>
</dbReference>
<keyword evidence="7" id="KW-0325">Glycoprotein</keyword>
<feature type="transmembrane region" description="Helical" evidence="10">
    <location>
        <begin position="448"/>
        <end position="469"/>
    </location>
</feature>
<feature type="transmembrane region" description="Helical" evidence="10">
    <location>
        <begin position="208"/>
        <end position="230"/>
    </location>
</feature>
<evidence type="ECO:0000256" key="8">
    <source>
        <dbReference type="PIRSR" id="PIRSR600175-1"/>
    </source>
</evidence>
<dbReference type="PANTHER" id="PTHR11616">
    <property type="entry name" value="SODIUM/CHLORIDE DEPENDENT TRANSPORTER"/>
    <property type="match status" value="1"/>
</dbReference>
<evidence type="ECO:0000256" key="1">
    <source>
        <dbReference type="ARBA" id="ARBA00004141"/>
    </source>
</evidence>
<evidence type="ECO:0000256" key="7">
    <source>
        <dbReference type="ARBA" id="ARBA00023180"/>
    </source>
</evidence>
<keyword evidence="8" id="KW-0479">Metal-binding</keyword>
<evidence type="ECO:0000256" key="5">
    <source>
        <dbReference type="ARBA" id="ARBA00022989"/>
    </source>
</evidence>
<feature type="transmembrane region" description="Helical" evidence="10">
    <location>
        <begin position="343"/>
        <end position="359"/>
    </location>
</feature>
<dbReference type="AlphaFoldDB" id="A0ABD2PW63"/>
<accession>A0ABD2PW63</accession>
<feature type="transmembrane region" description="Helical" evidence="10">
    <location>
        <begin position="416"/>
        <end position="436"/>
    </location>
</feature>
<keyword evidence="4 10" id="KW-0812">Transmembrane</keyword>
<comment type="caution">
    <text evidence="11">The sequence shown here is derived from an EMBL/GenBank/DDBJ whole genome shotgun (WGS) entry which is preliminary data.</text>
</comment>
<keyword evidence="5 10" id="KW-1133">Transmembrane helix</keyword>
<feature type="transmembrane region" description="Helical" evidence="10">
    <location>
        <begin position="20"/>
        <end position="38"/>
    </location>
</feature>
<feature type="transmembrane region" description="Helical" evidence="10">
    <location>
        <begin position="307"/>
        <end position="331"/>
    </location>
</feature>
<keyword evidence="6 10" id="KW-0472">Membrane</keyword>
<protein>
    <submittedName>
        <fullName evidence="11">Uncharacterized protein</fullName>
    </submittedName>
</protein>
<feature type="binding site" evidence="8">
    <location>
        <position position="383"/>
    </location>
    <ligand>
        <name>Na(+)</name>
        <dbReference type="ChEBI" id="CHEBI:29101"/>
        <label>1</label>
    </ligand>
</feature>
<evidence type="ECO:0000256" key="4">
    <source>
        <dbReference type="ARBA" id="ARBA00022692"/>
    </source>
</evidence>